<dbReference type="ExpressionAtlas" id="A0A3L6EK02">
    <property type="expression patterns" value="baseline and differential"/>
</dbReference>
<dbReference type="InterPro" id="IPR007180">
    <property type="entry name" value="DUF382"/>
</dbReference>
<evidence type="ECO:0000313" key="3">
    <source>
        <dbReference type="EMBL" id="PWZ21392.1"/>
    </source>
</evidence>
<dbReference type="SMART" id="SM00581">
    <property type="entry name" value="PSP"/>
    <property type="match status" value="1"/>
</dbReference>
<dbReference type="AlphaFoldDB" id="A0A3L6EK02"/>
<reference evidence="3" key="1">
    <citation type="journal article" date="2018" name="Nat. Genet.">
        <title>Extensive intraspecific gene order and gene structural variations between Mo17 and other maize genomes.</title>
        <authorList>
            <person name="Sun S."/>
            <person name="Zhou Y."/>
            <person name="Chen J."/>
            <person name="Shi J."/>
            <person name="Zhao H."/>
            <person name="Zhao H."/>
            <person name="Song W."/>
            <person name="Zhang M."/>
            <person name="Cui Y."/>
            <person name="Dong X."/>
            <person name="Liu H."/>
            <person name="Ma X."/>
            <person name="Jiao Y."/>
            <person name="Wang B."/>
            <person name="Wei X."/>
            <person name="Stein J.C."/>
            <person name="Glaubitz J.C."/>
            <person name="Lu F."/>
            <person name="Yu G."/>
            <person name="Liang C."/>
            <person name="Fengler K."/>
            <person name="Li B."/>
            <person name="Rafalski A."/>
            <person name="Schnable P.S."/>
            <person name="Ware D.H."/>
            <person name="Buckler E.S."/>
            <person name="Lai J."/>
        </authorList>
    </citation>
    <scope>NUCLEOTIDE SEQUENCE [LARGE SCALE GENOMIC DNA]</scope>
    <source>
        <tissue evidence="3">Seedling</tissue>
    </source>
</reference>
<protein>
    <submittedName>
        <fullName evidence="3">Splicing factor 3B subunit 2</fullName>
    </submittedName>
</protein>
<dbReference type="PANTHER" id="PTHR12785:SF17">
    <property type="entry name" value="PROLINE-RICH SPLICEOSOME-ASSOCIATED (PSP) FAMILY PROTEIN"/>
    <property type="match status" value="1"/>
</dbReference>
<dbReference type="InterPro" id="IPR007877">
    <property type="entry name" value="DUF707"/>
</dbReference>
<comment type="caution">
    <text evidence="3">The sequence shown here is derived from an EMBL/GenBank/DDBJ whole genome shotgun (WGS) entry which is preliminary data.</text>
</comment>
<dbReference type="InterPro" id="IPR006568">
    <property type="entry name" value="PSP_pro-rich"/>
</dbReference>
<organism evidence="3">
    <name type="scientific">Zea mays</name>
    <name type="common">Maize</name>
    <dbReference type="NCBI Taxonomy" id="4577"/>
    <lineage>
        <taxon>Eukaryota</taxon>
        <taxon>Viridiplantae</taxon>
        <taxon>Streptophyta</taxon>
        <taxon>Embryophyta</taxon>
        <taxon>Tracheophyta</taxon>
        <taxon>Spermatophyta</taxon>
        <taxon>Magnoliopsida</taxon>
        <taxon>Liliopsida</taxon>
        <taxon>Poales</taxon>
        <taxon>Poaceae</taxon>
        <taxon>PACMAD clade</taxon>
        <taxon>Panicoideae</taxon>
        <taxon>Andropogonodae</taxon>
        <taxon>Andropogoneae</taxon>
        <taxon>Tripsacinae</taxon>
        <taxon>Zea</taxon>
    </lineage>
</organism>
<dbReference type="Pfam" id="PF05212">
    <property type="entry name" value="DUF707"/>
    <property type="match status" value="1"/>
</dbReference>
<evidence type="ECO:0000259" key="2">
    <source>
        <dbReference type="SMART" id="SM00581"/>
    </source>
</evidence>
<dbReference type="PANTHER" id="PTHR12785">
    <property type="entry name" value="SPLICING FACTOR 3B"/>
    <property type="match status" value="1"/>
</dbReference>
<dbReference type="Proteomes" id="UP000251960">
    <property type="component" value="Chromosome 5"/>
</dbReference>
<dbReference type="Pfam" id="PF04037">
    <property type="entry name" value="DUF382"/>
    <property type="match status" value="1"/>
</dbReference>
<dbReference type="InterPro" id="IPR052584">
    <property type="entry name" value="U2_snRNP_Complex_Component"/>
</dbReference>
<dbReference type="GO" id="GO:0005634">
    <property type="term" value="C:nucleus"/>
    <property type="evidence" value="ECO:0007669"/>
    <property type="project" value="InterPro"/>
</dbReference>
<feature type="domain" description="PSP proline-rich" evidence="2">
    <location>
        <begin position="206"/>
        <end position="259"/>
    </location>
</feature>
<dbReference type="EMBL" id="NCVQ01000006">
    <property type="protein sequence ID" value="PWZ21392.1"/>
    <property type="molecule type" value="Genomic_DNA"/>
</dbReference>
<dbReference type="Pfam" id="PF04046">
    <property type="entry name" value="PSP"/>
    <property type="match status" value="1"/>
</dbReference>
<feature type="compositionally biased region" description="Basic and acidic residues" evidence="1">
    <location>
        <begin position="1"/>
        <end position="14"/>
    </location>
</feature>
<accession>A0A3L6EK02</accession>
<evidence type="ECO:0000256" key="1">
    <source>
        <dbReference type="SAM" id="MobiDB-lite"/>
    </source>
</evidence>
<gene>
    <name evidence="3" type="primary">SF3B2_1</name>
    <name evidence="3" type="ORF">Zm00014a_029975</name>
</gene>
<name>A0A3L6EK02_MAIZE</name>
<feature type="region of interest" description="Disordered" evidence="1">
    <location>
        <begin position="1"/>
        <end position="42"/>
    </location>
</feature>
<sequence length="706" mass="80676">MAAAAEAKKNKSVTEADAQDADGGASSSDAKENADPNPEPQVEVEIEYVPEKAELDDPLLDDFKAIFEKFTFKDAAAAAAEVWDATAADPKLLVYLKAYRNTVPVPRHWSQKRKFLQGKRGIEKQPFQLPDFIAATGIEKIRQAYIEKEDSKKLKQKQRERMQPKMGKMDIDYQVLHDAFFKYQTKPKLSSHGDLYYEGKEFEVKLREMKPGMLSRELKDALGMPDGAPPPWLINMQRYGPPPSYPQLKIPGLNAPIPPGASFGYRPGEWGKPPVDEMYSSTPTGVETPDVIDLRKLQRKETDKQAERPLYQVDLLKNQKSDKVDVTIQPEELEAMDDVLAAKYEEAREEEKLRNQKEDFSDMVAEVDLGKAGFASATQENNAIRSRNRIRWGPDRNGAHSLPRGIVHRHSDMSLRPLWEDDTASTHKNKNGDHSALLAMAVGISQIKNIDTMARKFLKENYAVMLFHYDGNVDGWRHLEWSDKAIHILAHNQTKWWFAKRFLHPDVMAIYDFIFLWDEDLGVENFNPRRYLDIMVSEGLEITQPALDPDLSTDIHHRITIRNKMAKVHRRIYDNRPSMNCSDESKGPPCTGWVEGMAPVFSRTAWKCVWHLIQNDLIHGWGLDMKLGYCAQGDRTEKVGVIDSEYVVHQGIPSLGGPSLSSKTPRRSLDLRTHIRRQSSAELEKFKERWNRAVREDEGWRDPFDS</sequence>
<proteinExistence type="predicted"/>